<dbReference type="Gene3D" id="2.30.150.10">
    <property type="entry name" value="DNA-directed RNA polymerase, beta subunit, external 1 domain"/>
    <property type="match status" value="1"/>
</dbReference>
<evidence type="ECO:0000256" key="7">
    <source>
        <dbReference type="RuleBase" id="RU000434"/>
    </source>
</evidence>
<keyword evidence="13" id="KW-0496">Mitochondrion</keyword>
<evidence type="ECO:0000259" key="9">
    <source>
        <dbReference type="Pfam" id="PF00562"/>
    </source>
</evidence>
<comment type="function">
    <text evidence="8">DNA-dependent RNA polymerase catalyzes the transcription of DNA into RNA using the four ribonucleoside triphosphates as substrates.</text>
</comment>
<dbReference type="Gene3D" id="2.40.270.10">
    <property type="entry name" value="DNA-directed RNA polymerase, subunit 2, domain 6"/>
    <property type="match status" value="2"/>
</dbReference>
<dbReference type="InterPro" id="IPR042107">
    <property type="entry name" value="DNA-dir_RNA_pol_bsu_ext_1_sf"/>
</dbReference>
<feature type="domain" description="DNA-directed RNA polymerase subunit 2 hybrid-binding" evidence="9">
    <location>
        <begin position="767"/>
        <end position="1359"/>
    </location>
</feature>
<dbReference type="EC" id="2.7.7.6" evidence="8"/>
<dbReference type="Gene3D" id="2.40.50.100">
    <property type="match status" value="1"/>
</dbReference>
<evidence type="ECO:0000256" key="3">
    <source>
        <dbReference type="ARBA" id="ARBA00022679"/>
    </source>
</evidence>
<proteinExistence type="inferred from homology"/>
<dbReference type="RefSeq" id="YP_007890475.1">
    <property type="nucleotide sequence ID" value="NC_021124.1"/>
</dbReference>
<dbReference type="InterPro" id="IPR037034">
    <property type="entry name" value="RNA_pol_Rpb2_2_sf"/>
</dbReference>
<dbReference type="InterPro" id="IPR007120">
    <property type="entry name" value="DNA-dir_RNAP_su2_dom"/>
</dbReference>
<accession>M4QBK7</accession>
<sequence>MSHDYERHESLRKHFGVQMGKTKIPSLLEFYKHSYEDFFQMDQSPLQRQKKGLEAILRSIFPIEAKQTGKGEHQRILYLYSHYLLEKPELSLEECRARSLSYLGTLHIVLFRIPLEKKQDDLKSSLRHPHLLEKFLFVLPLKGIPFLTSQNAFFLNGIERALLSQLQRCPGVFLSRKPDLTSLKIIPYYGVNLQFEIGKSNQVFVRILGKRRISLPLFLLALGFPREELLAFFFNPFRLRQDLGFQTLLPKTENHSLRPVYDLRHFLYGITTSPIRDLKQKCIRIPAGTIITPQVYLQILSSTLLNFPLSKEQWSCFSFLDSSLIHTKEYLPTSPVTSSGHFVTLASSSPFYPHEYYVSSGSPQLSEKVFSHPEKMPLWKRLFLDSVKQHDGKEKLVAFSQMIQMMNGKRNGHVCGEFEREELMKKLFLDPIHYNLSHLGRDQMSHFLVTPLLQFGVLTKLDFLTIVSHLFSTRYFPSTQVDSGENVYQLQNRKVRLPGDLFGYLLLKSFLQIKRRRDFAEKFEYPIEYWNPKKNLPLPHFLRSKIHSFFLLPSSFELKHPIWKLTEKTSSFLSHRWLQSRSLVYSDPSEKLNIQFLPFAKRQIDHFLTGSNLSQLLDQLNPLSEMTHLRRLSLLGPDGLNKENVSLDTRDVQSSFFGRICPIETPEGKAVGIVNSMSTFAQIDFSGDLLAPYQKVENGEIIAEVHYLSSKKERLFSLAQWEESRTQENQFREPWIYCRFENQFIYQDADKVDYLDASSKQMLSFTSSLIPFVEHNDGNRALMGSNMQRQAVPPLLKEIPLVGTGSEDCLGNQESRSSLSQLLWFDQNVFFTFHPDNKRFQSHELLQYEKANQKSYLHESIRQNPPLSYYEKGRLFERNGTSSGEISIGHNLLIGFMSMNGYSFEDSIVISDRLLKGSYYSSLHTKEMIVFDWNQNSSQEKMTRQIPGIPTQELSYLDESGVIRVGTRFQGGEILVGKVLQQSKLRKPMSEKEVFLHSLLLHSTKETWKDTSERLPNDLEGCVLDVKKFFAPQIPVVNGSLRSWKRKIHQLTQSYLLHVVLLQQFFLSKSMPIEFWTAKRSRKEWKEIRSRLSLRRMPMKATREWMIWLLCNKQLRLTWYRKYLYRMAVLRFLQSKASSSLLKMVKIVIGYRHRLKPGDKMTGRHGNKGVVCQVLPMSEMPYLSDGTSFDILLNPIGISSRMNLGQVFEVHLGWTGVHLGRQLKQMLRRQNQDSQYLEIRSWLLHLYGSRSREGLLISKMSRDQLKHLLSRLVKGIPMATLPFEGASSLDLRDGLEFANLPGHGQSEVHDGKTGEKFDRLITGGQMYILKLNHLVDEKIHSRFTGPYNRVTEQPLGGKSLDGGQRFGEMEVWALQAYGAAYTLFDMITVKSDSRWSGNKKSKKKKIYPEAFQVLLRELWSLGIMLKVS</sequence>
<dbReference type="EMBL" id="KC353352">
    <property type="protein sequence ID" value="AGH23969.1"/>
    <property type="molecule type" value="Genomic_DNA"/>
</dbReference>
<dbReference type="Pfam" id="PF00562">
    <property type="entry name" value="RNA_pol_Rpb2_6"/>
    <property type="match status" value="1"/>
</dbReference>
<feature type="domain" description="RNA polymerase Rpb2" evidence="10">
    <location>
        <begin position="1362"/>
        <end position="1427"/>
    </location>
</feature>
<dbReference type="Gene3D" id="3.90.1110.10">
    <property type="entry name" value="RNA polymerase Rpb2, domain 2"/>
    <property type="match status" value="1"/>
</dbReference>
<organism evidence="13">
    <name type="scientific">Andalucia godoyi</name>
    <name type="common">Flagellate</name>
    <dbReference type="NCBI Taxonomy" id="505711"/>
    <lineage>
        <taxon>Eukaryota</taxon>
        <taxon>Discoba</taxon>
        <taxon>Jakobida</taxon>
        <taxon>Andalucina</taxon>
        <taxon>Andaluciidae</taxon>
        <taxon>Andalucia</taxon>
    </lineage>
</organism>
<keyword evidence="4 8" id="KW-0548">Nucleotidyltransferase</keyword>
<dbReference type="CDD" id="cd00653">
    <property type="entry name" value="RNA_pol_B_RPB2"/>
    <property type="match status" value="1"/>
</dbReference>
<dbReference type="GO" id="GO:0003899">
    <property type="term" value="F:DNA-directed RNA polymerase activity"/>
    <property type="evidence" value="ECO:0007669"/>
    <property type="project" value="UniProtKB-EC"/>
</dbReference>
<feature type="domain" description="DNA-directed RNA polymerase beta subunit external 1" evidence="12">
    <location>
        <begin position="693"/>
        <end position="758"/>
    </location>
</feature>
<dbReference type="SUPFAM" id="SSF64484">
    <property type="entry name" value="beta and beta-prime subunits of DNA dependent RNA-polymerase"/>
    <property type="match status" value="1"/>
</dbReference>
<evidence type="ECO:0000256" key="2">
    <source>
        <dbReference type="ARBA" id="ARBA00022478"/>
    </source>
</evidence>
<dbReference type="Gene3D" id="2.40.50.150">
    <property type="match status" value="1"/>
</dbReference>
<dbReference type="Pfam" id="PF04560">
    <property type="entry name" value="RNA_pol_Rpb2_7"/>
    <property type="match status" value="1"/>
</dbReference>
<evidence type="ECO:0000256" key="1">
    <source>
        <dbReference type="ARBA" id="ARBA00006835"/>
    </source>
</evidence>
<dbReference type="GeneID" id="15332810"/>
<dbReference type="GO" id="GO:0032549">
    <property type="term" value="F:ribonucleoside binding"/>
    <property type="evidence" value="ECO:0007669"/>
    <property type="project" value="InterPro"/>
</dbReference>
<dbReference type="InterPro" id="IPR019462">
    <property type="entry name" value="DNA-dir_RNA_pol_bsu_external_1"/>
</dbReference>
<keyword evidence="3 8" id="KW-0808">Transferase</keyword>
<name>M4QBK7_ANDGO</name>
<evidence type="ECO:0000259" key="10">
    <source>
        <dbReference type="Pfam" id="PF04560"/>
    </source>
</evidence>
<comment type="catalytic activity">
    <reaction evidence="6 8">
        <text>RNA(n) + a ribonucleoside 5'-triphosphate = RNA(n+1) + diphosphate</text>
        <dbReference type="Rhea" id="RHEA:21248"/>
        <dbReference type="Rhea" id="RHEA-COMP:14527"/>
        <dbReference type="Rhea" id="RHEA-COMP:17342"/>
        <dbReference type="ChEBI" id="CHEBI:33019"/>
        <dbReference type="ChEBI" id="CHEBI:61557"/>
        <dbReference type="ChEBI" id="CHEBI:140395"/>
        <dbReference type="EC" id="2.7.7.6"/>
    </reaction>
</comment>
<dbReference type="InterPro" id="IPR014724">
    <property type="entry name" value="RNA_pol_RPB2_OB-fold"/>
</dbReference>
<geneLocation type="mitochondrion" evidence="13"/>
<dbReference type="GO" id="GO:0003677">
    <property type="term" value="F:DNA binding"/>
    <property type="evidence" value="ECO:0007669"/>
    <property type="project" value="InterPro"/>
</dbReference>
<protein>
    <recommendedName>
        <fullName evidence="8">DNA-directed RNA polymerase subunit beta</fullName>
        <ecNumber evidence="8">2.7.7.6</ecNumber>
    </recommendedName>
</protein>
<evidence type="ECO:0000256" key="4">
    <source>
        <dbReference type="ARBA" id="ARBA00022695"/>
    </source>
</evidence>
<dbReference type="PROSITE" id="PS01166">
    <property type="entry name" value="RNA_POL_BETA"/>
    <property type="match status" value="1"/>
</dbReference>
<feature type="domain" description="RNA polymerase Rpb2" evidence="11">
    <location>
        <begin position="615"/>
        <end position="683"/>
    </location>
</feature>
<keyword evidence="5 8" id="KW-0804">Transcription</keyword>
<dbReference type="InterPro" id="IPR015712">
    <property type="entry name" value="DNA-dir_RNA_pol_su2"/>
</dbReference>
<dbReference type="Pfam" id="PF04565">
    <property type="entry name" value="RNA_pol_Rpb2_3"/>
    <property type="match status" value="1"/>
</dbReference>
<evidence type="ECO:0000259" key="11">
    <source>
        <dbReference type="Pfam" id="PF04565"/>
    </source>
</evidence>
<dbReference type="InterPro" id="IPR007121">
    <property type="entry name" value="RNA_pol_bsu_CS"/>
</dbReference>
<comment type="similarity">
    <text evidence="1 7">Belongs to the RNA polymerase beta chain family.</text>
</comment>
<dbReference type="PANTHER" id="PTHR20856">
    <property type="entry name" value="DNA-DIRECTED RNA POLYMERASE I SUBUNIT 2"/>
    <property type="match status" value="1"/>
</dbReference>
<evidence type="ECO:0000256" key="5">
    <source>
        <dbReference type="ARBA" id="ARBA00023163"/>
    </source>
</evidence>
<dbReference type="Gene3D" id="3.90.1800.10">
    <property type="entry name" value="RNA polymerase alpha subunit dimerisation domain"/>
    <property type="match status" value="1"/>
</dbReference>
<evidence type="ECO:0000313" key="13">
    <source>
        <dbReference type="EMBL" id="AGH23969.1"/>
    </source>
</evidence>
<keyword evidence="2 8" id="KW-0240">DNA-directed RNA polymerase</keyword>
<dbReference type="InterPro" id="IPR037033">
    <property type="entry name" value="DNA-dir_RNAP_su2_hyb_sf"/>
</dbReference>
<dbReference type="Pfam" id="PF10385">
    <property type="entry name" value="RNA_pol_Rpb2_45"/>
    <property type="match status" value="1"/>
</dbReference>
<dbReference type="InterPro" id="IPR007641">
    <property type="entry name" value="RNA_pol_Rpb2_7"/>
</dbReference>
<dbReference type="GO" id="GO:0000428">
    <property type="term" value="C:DNA-directed RNA polymerase complex"/>
    <property type="evidence" value="ECO:0007669"/>
    <property type="project" value="UniProtKB-KW"/>
</dbReference>
<dbReference type="Gene3D" id="3.90.1100.10">
    <property type="match status" value="2"/>
</dbReference>
<dbReference type="GO" id="GO:0006351">
    <property type="term" value="P:DNA-templated transcription"/>
    <property type="evidence" value="ECO:0007669"/>
    <property type="project" value="InterPro"/>
</dbReference>
<dbReference type="InterPro" id="IPR007645">
    <property type="entry name" value="RNA_pol_Rpb2_3"/>
</dbReference>
<evidence type="ECO:0000259" key="12">
    <source>
        <dbReference type="Pfam" id="PF10385"/>
    </source>
</evidence>
<gene>
    <name evidence="13" type="primary">rpoB</name>
</gene>
<evidence type="ECO:0000256" key="6">
    <source>
        <dbReference type="ARBA" id="ARBA00048552"/>
    </source>
</evidence>
<evidence type="ECO:0000256" key="8">
    <source>
        <dbReference type="RuleBase" id="RU363031"/>
    </source>
</evidence>
<reference evidence="13" key="1">
    <citation type="journal article" date="2013" name="Genome Biol. Evol.">
        <title>Strikingly bacteria-like and gene-rich mitochondrial genomes throughout jakobid protists.</title>
        <authorList>
            <person name="Burger G."/>
            <person name="Gray M.W."/>
            <person name="Forget L."/>
            <person name="Lang B.F."/>
        </authorList>
    </citation>
    <scope>NUCLEOTIDE SEQUENCE</scope>
    <source>
        <strain evidence="13">ATCC PRA-185</strain>
    </source>
</reference>